<name>A0AC60NYV7_IXOPE</name>
<protein>
    <submittedName>
        <fullName evidence="1">Uncharacterized protein</fullName>
    </submittedName>
</protein>
<evidence type="ECO:0000313" key="2">
    <source>
        <dbReference type="Proteomes" id="UP000805193"/>
    </source>
</evidence>
<feature type="non-terminal residue" evidence="1">
    <location>
        <position position="56"/>
    </location>
</feature>
<sequence>DSSVYHMDVLFDARELEDALSGWNCSSSLGPDGIIYSASAHLGNECSRERLLKLYN</sequence>
<organism evidence="1 2">
    <name type="scientific">Ixodes persulcatus</name>
    <name type="common">Taiga tick</name>
    <dbReference type="NCBI Taxonomy" id="34615"/>
    <lineage>
        <taxon>Eukaryota</taxon>
        <taxon>Metazoa</taxon>
        <taxon>Ecdysozoa</taxon>
        <taxon>Arthropoda</taxon>
        <taxon>Chelicerata</taxon>
        <taxon>Arachnida</taxon>
        <taxon>Acari</taxon>
        <taxon>Parasitiformes</taxon>
        <taxon>Ixodida</taxon>
        <taxon>Ixodoidea</taxon>
        <taxon>Ixodidae</taxon>
        <taxon>Ixodinae</taxon>
        <taxon>Ixodes</taxon>
    </lineage>
</organism>
<gene>
    <name evidence="1" type="ORF">HPB47_010610</name>
</gene>
<keyword evidence="2" id="KW-1185">Reference proteome</keyword>
<accession>A0AC60NYV7</accession>
<proteinExistence type="predicted"/>
<reference evidence="1 2" key="1">
    <citation type="journal article" date="2020" name="Cell">
        <title>Large-Scale Comparative Analyses of Tick Genomes Elucidate Their Genetic Diversity and Vector Capacities.</title>
        <authorList>
            <consortium name="Tick Genome and Microbiome Consortium (TIGMIC)"/>
            <person name="Jia N."/>
            <person name="Wang J."/>
            <person name="Shi W."/>
            <person name="Du L."/>
            <person name="Sun Y."/>
            <person name="Zhan W."/>
            <person name="Jiang J.F."/>
            <person name="Wang Q."/>
            <person name="Zhang B."/>
            <person name="Ji P."/>
            <person name="Bell-Sakyi L."/>
            <person name="Cui X.M."/>
            <person name="Yuan T.T."/>
            <person name="Jiang B.G."/>
            <person name="Yang W.F."/>
            <person name="Lam T.T."/>
            <person name="Chang Q.C."/>
            <person name="Ding S.J."/>
            <person name="Wang X.J."/>
            <person name="Zhu J.G."/>
            <person name="Ruan X.D."/>
            <person name="Zhao L."/>
            <person name="Wei J.T."/>
            <person name="Ye R.Z."/>
            <person name="Que T.C."/>
            <person name="Du C.H."/>
            <person name="Zhou Y.H."/>
            <person name="Cheng J.X."/>
            <person name="Dai P.F."/>
            <person name="Guo W.B."/>
            <person name="Han X.H."/>
            <person name="Huang E.J."/>
            <person name="Li L.F."/>
            <person name="Wei W."/>
            <person name="Gao Y.C."/>
            <person name="Liu J.Z."/>
            <person name="Shao H.Z."/>
            <person name="Wang X."/>
            <person name="Wang C.C."/>
            <person name="Yang T.C."/>
            <person name="Huo Q.B."/>
            <person name="Li W."/>
            <person name="Chen H.Y."/>
            <person name="Chen S.E."/>
            <person name="Zhou L.G."/>
            <person name="Ni X.B."/>
            <person name="Tian J.H."/>
            <person name="Sheng Y."/>
            <person name="Liu T."/>
            <person name="Pan Y.S."/>
            <person name="Xia L.Y."/>
            <person name="Li J."/>
            <person name="Zhao F."/>
            <person name="Cao W.C."/>
        </authorList>
    </citation>
    <scope>NUCLEOTIDE SEQUENCE [LARGE SCALE GENOMIC DNA]</scope>
    <source>
        <strain evidence="1">Iper-2018</strain>
    </source>
</reference>
<feature type="non-terminal residue" evidence="1">
    <location>
        <position position="1"/>
    </location>
</feature>
<comment type="caution">
    <text evidence="1">The sequence shown here is derived from an EMBL/GenBank/DDBJ whole genome shotgun (WGS) entry which is preliminary data.</text>
</comment>
<evidence type="ECO:0000313" key="1">
    <source>
        <dbReference type="EMBL" id="KAG0412250.1"/>
    </source>
</evidence>
<dbReference type="EMBL" id="JABSTQ010011364">
    <property type="protein sequence ID" value="KAG0412250.1"/>
    <property type="molecule type" value="Genomic_DNA"/>
</dbReference>
<dbReference type="Proteomes" id="UP000805193">
    <property type="component" value="Unassembled WGS sequence"/>
</dbReference>